<feature type="domain" description="VWFA" evidence="3">
    <location>
        <begin position="1"/>
        <end position="171"/>
    </location>
</feature>
<dbReference type="PROSITE" id="PS50234">
    <property type="entry name" value="VWFA"/>
    <property type="match status" value="1"/>
</dbReference>
<accession>A0ABR1D7A0</accession>
<dbReference type="InterPro" id="IPR016186">
    <property type="entry name" value="C-type_lectin-like/link_sf"/>
</dbReference>
<dbReference type="SMART" id="SM00327">
    <property type="entry name" value="VWA"/>
    <property type="match status" value="1"/>
</dbReference>
<evidence type="ECO:0000256" key="1">
    <source>
        <dbReference type="ARBA" id="ARBA00023157"/>
    </source>
</evidence>
<evidence type="ECO:0000259" key="2">
    <source>
        <dbReference type="PROSITE" id="PS50041"/>
    </source>
</evidence>
<dbReference type="PANTHER" id="PTHR31024">
    <property type="entry name" value="C-TYPE LECTIN"/>
    <property type="match status" value="1"/>
</dbReference>
<dbReference type="Proteomes" id="UP001303046">
    <property type="component" value="Unassembled WGS sequence"/>
</dbReference>
<protein>
    <recommendedName>
        <fullName evidence="6">Lectin C-type domain protein</fullName>
    </recommendedName>
</protein>
<dbReference type="InterPro" id="IPR002035">
    <property type="entry name" value="VWF_A"/>
</dbReference>
<gene>
    <name evidence="4" type="primary">Necator_chrIII.g12562</name>
    <name evidence="4" type="ORF">RB195_011796</name>
</gene>
<organism evidence="4 5">
    <name type="scientific">Necator americanus</name>
    <name type="common">Human hookworm</name>
    <dbReference type="NCBI Taxonomy" id="51031"/>
    <lineage>
        <taxon>Eukaryota</taxon>
        <taxon>Metazoa</taxon>
        <taxon>Ecdysozoa</taxon>
        <taxon>Nematoda</taxon>
        <taxon>Chromadorea</taxon>
        <taxon>Rhabditida</taxon>
        <taxon>Rhabditina</taxon>
        <taxon>Rhabditomorpha</taxon>
        <taxon>Strongyloidea</taxon>
        <taxon>Ancylostomatidae</taxon>
        <taxon>Bunostominae</taxon>
        <taxon>Necator</taxon>
    </lineage>
</organism>
<dbReference type="Gene3D" id="3.10.100.10">
    <property type="entry name" value="Mannose-Binding Protein A, subunit A"/>
    <property type="match status" value="1"/>
</dbReference>
<dbReference type="PROSITE" id="PS50041">
    <property type="entry name" value="C_TYPE_LECTIN_2"/>
    <property type="match status" value="1"/>
</dbReference>
<evidence type="ECO:0000313" key="5">
    <source>
        <dbReference type="Proteomes" id="UP001303046"/>
    </source>
</evidence>
<proteinExistence type="predicted"/>
<sequence length="321" mass="35721">MTSAGFDGATAFVESLLYKMTIGQVYGQQTRVGFITYAANATTRYDLNAFRSTDDMINNAYLPYDGNRGTNIEAAIQLASKSFDSSAHRDNAQKVIVIVASTYEKGSYNDPTVAADTFKEDGGYIITVEYVQEHGQNIPLLANLASGPQFQFTNIYGNLTGEEVRQAFCEANCFCPTNYNPFNQAYTVPAGGCYRPVPISAIQTLAAKNCRQHHNANLAKVESRDKSLFLSTLFPSKTKFWIGLKYYYNGQYQWADGTMLYSSDYQMWAPGYPNLSAGQCVYMYQYSGFSSGWFNDDCGDDQNYVCQSVPCSANNYCSTRD</sequence>
<evidence type="ECO:0000313" key="4">
    <source>
        <dbReference type="EMBL" id="KAK6745286.1"/>
    </source>
</evidence>
<dbReference type="Gene3D" id="3.40.50.410">
    <property type="entry name" value="von Willebrand factor, type A domain"/>
    <property type="match status" value="1"/>
</dbReference>
<dbReference type="SUPFAM" id="SSF56436">
    <property type="entry name" value="C-type lectin-like"/>
    <property type="match status" value="1"/>
</dbReference>
<dbReference type="InterPro" id="IPR036465">
    <property type="entry name" value="vWFA_dom_sf"/>
</dbReference>
<name>A0ABR1D7A0_NECAM</name>
<dbReference type="PANTHER" id="PTHR31024:SF3">
    <property type="entry name" value="C-TYPE LECTIN-RELATED"/>
    <property type="match status" value="1"/>
</dbReference>
<dbReference type="SUPFAM" id="SSF53300">
    <property type="entry name" value="vWA-like"/>
    <property type="match status" value="1"/>
</dbReference>
<reference evidence="4 5" key="1">
    <citation type="submission" date="2023-08" db="EMBL/GenBank/DDBJ databases">
        <title>A Necator americanus chromosomal reference genome.</title>
        <authorList>
            <person name="Ilik V."/>
            <person name="Petrzelkova K.J."/>
            <person name="Pardy F."/>
            <person name="Fuh T."/>
            <person name="Niatou-Singa F.S."/>
            <person name="Gouil Q."/>
            <person name="Baker L."/>
            <person name="Ritchie M.E."/>
            <person name="Jex A.R."/>
            <person name="Gazzola D."/>
            <person name="Li H."/>
            <person name="Toshio Fujiwara R."/>
            <person name="Zhan B."/>
            <person name="Aroian R.V."/>
            <person name="Pafco B."/>
            <person name="Schwarz E.M."/>
        </authorList>
    </citation>
    <scope>NUCLEOTIDE SEQUENCE [LARGE SCALE GENOMIC DNA]</scope>
    <source>
        <strain evidence="4 5">Aroian</strain>
        <tissue evidence="4">Whole animal</tissue>
    </source>
</reference>
<dbReference type="EMBL" id="JAVFWL010000003">
    <property type="protein sequence ID" value="KAK6745286.1"/>
    <property type="molecule type" value="Genomic_DNA"/>
</dbReference>
<keyword evidence="1" id="KW-1015">Disulfide bond</keyword>
<dbReference type="Pfam" id="PF00092">
    <property type="entry name" value="VWA"/>
    <property type="match status" value="1"/>
</dbReference>
<feature type="domain" description="C-type lectin" evidence="2">
    <location>
        <begin position="189"/>
        <end position="307"/>
    </location>
</feature>
<dbReference type="InterPro" id="IPR018378">
    <property type="entry name" value="C-type_lectin_CS"/>
</dbReference>
<dbReference type="PROSITE" id="PS00615">
    <property type="entry name" value="C_TYPE_LECTIN_1"/>
    <property type="match status" value="1"/>
</dbReference>
<dbReference type="CDD" id="cd00037">
    <property type="entry name" value="CLECT"/>
    <property type="match status" value="1"/>
</dbReference>
<dbReference type="InterPro" id="IPR001304">
    <property type="entry name" value="C-type_lectin-like"/>
</dbReference>
<evidence type="ECO:0000259" key="3">
    <source>
        <dbReference type="PROSITE" id="PS50234"/>
    </source>
</evidence>
<comment type="caution">
    <text evidence="4">The sequence shown here is derived from an EMBL/GenBank/DDBJ whole genome shotgun (WGS) entry which is preliminary data.</text>
</comment>
<dbReference type="Pfam" id="PF00059">
    <property type="entry name" value="Lectin_C"/>
    <property type="match status" value="1"/>
</dbReference>
<evidence type="ECO:0008006" key="6">
    <source>
        <dbReference type="Google" id="ProtNLM"/>
    </source>
</evidence>
<keyword evidence="5" id="KW-1185">Reference proteome</keyword>
<dbReference type="SMART" id="SM00034">
    <property type="entry name" value="CLECT"/>
    <property type="match status" value="1"/>
</dbReference>
<dbReference type="InterPro" id="IPR016187">
    <property type="entry name" value="CTDL_fold"/>
</dbReference>